<organism evidence="3 4">
    <name type="scientific">Dokdonella fugitiva</name>
    <dbReference type="NCBI Taxonomy" id="328517"/>
    <lineage>
        <taxon>Bacteria</taxon>
        <taxon>Pseudomonadati</taxon>
        <taxon>Pseudomonadota</taxon>
        <taxon>Gammaproteobacteria</taxon>
        <taxon>Lysobacterales</taxon>
        <taxon>Rhodanobacteraceae</taxon>
        <taxon>Dokdonella</taxon>
    </lineage>
</organism>
<dbReference type="Pfam" id="PF00501">
    <property type="entry name" value="AMP-binding"/>
    <property type="match status" value="1"/>
</dbReference>
<dbReference type="InterPro" id="IPR020845">
    <property type="entry name" value="AMP-binding_CS"/>
</dbReference>
<dbReference type="Gene3D" id="3.30.300.30">
    <property type="match status" value="1"/>
</dbReference>
<dbReference type="PANTHER" id="PTHR43767:SF8">
    <property type="entry name" value="LONG-CHAIN-FATTY-ACID--COA LIGASE"/>
    <property type="match status" value="1"/>
</dbReference>
<keyword evidence="4" id="KW-1185">Reference proteome</keyword>
<feature type="domain" description="AMP-dependent synthetase/ligase" evidence="2">
    <location>
        <begin position="122"/>
        <end position="313"/>
    </location>
</feature>
<dbReference type="InterPro" id="IPR050237">
    <property type="entry name" value="ATP-dep_AMP-bd_enzyme"/>
</dbReference>
<evidence type="ECO:0000313" key="3">
    <source>
        <dbReference type="EMBL" id="MBA8887439.1"/>
    </source>
</evidence>
<dbReference type="InterPro" id="IPR042099">
    <property type="entry name" value="ANL_N_sf"/>
</dbReference>
<accession>A0A839F0L1</accession>
<dbReference type="GO" id="GO:0016874">
    <property type="term" value="F:ligase activity"/>
    <property type="evidence" value="ECO:0007669"/>
    <property type="project" value="UniProtKB-KW"/>
</dbReference>
<dbReference type="Gene3D" id="3.40.50.12780">
    <property type="entry name" value="N-terminal domain of ligase-like"/>
    <property type="match status" value="1"/>
</dbReference>
<gene>
    <name evidence="3" type="ORF">FHW12_001653</name>
</gene>
<keyword evidence="1 3" id="KW-0436">Ligase</keyword>
<dbReference type="PANTHER" id="PTHR43767">
    <property type="entry name" value="LONG-CHAIN-FATTY-ACID--COA LIGASE"/>
    <property type="match status" value="1"/>
</dbReference>
<evidence type="ECO:0000256" key="1">
    <source>
        <dbReference type="ARBA" id="ARBA00022598"/>
    </source>
</evidence>
<protein>
    <submittedName>
        <fullName evidence="3">Acyl-coenzyme A synthetase/AMP-(Fatty) acid ligase</fullName>
    </submittedName>
</protein>
<dbReference type="AlphaFoldDB" id="A0A839F0L1"/>
<dbReference type="EMBL" id="JACGXL010000002">
    <property type="protein sequence ID" value="MBA8887439.1"/>
    <property type="molecule type" value="Genomic_DNA"/>
</dbReference>
<dbReference type="SUPFAM" id="SSF56801">
    <property type="entry name" value="Acetyl-CoA synthetase-like"/>
    <property type="match status" value="1"/>
</dbReference>
<name>A0A839F0L1_9GAMM</name>
<dbReference type="RefSeq" id="WP_182530511.1">
    <property type="nucleotide sequence ID" value="NZ_JACGXL010000002.1"/>
</dbReference>
<evidence type="ECO:0000313" key="4">
    <source>
        <dbReference type="Proteomes" id="UP000550401"/>
    </source>
</evidence>
<reference evidence="3 4" key="1">
    <citation type="submission" date="2020-07" db="EMBL/GenBank/DDBJ databases">
        <title>Genomic Encyclopedia of Type Strains, Phase IV (KMG-V): Genome sequencing to study the core and pangenomes of soil and plant-associated prokaryotes.</title>
        <authorList>
            <person name="Whitman W."/>
        </authorList>
    </citation>
    <scope>NUCLEOTIDE SEQUENCE [LARGE SCALE GENOMIC DNA]</scope>
    <source>
        <strain evidence="3 4">RH2WT43</strain>
    </source>
</reference>
<sequence>MSAVPEGRVAARAALPLLVRAEPSRILAWRDGHAVSVGGFLADVAAVAATLPPHADAINLCEDRYAFLVALCAVACRGRTNLLPSARTPQAIGEILAGHPGSYALSDVEPPSLDGRGMRLPPLGVHGERHEVPVIPADQVVVVGYTSGSTGQPKPNAKTWGSFRASTALNVRAFAALPGLDGSDCAQIVATVPPQHMYGIELSVLLPLLGPFGVHAGRPLFPADVADALAAVPAPRVLVTTPVHLRALLRERLALPPLAAITSATAPLPQDLAAEAEARYGAPVLELFGSTETCVIAQRRCAIDEDWHLYPEVTLRPQPDGTLVDAPHFAAPVVLADLVELLPDHAFRLRGRHADLVEIAGKRASLGDLTRRVSTLRGVEDAVVLQLDDADATGVRRIAALVVAPTRSEADLLQELREMIDAAFLPRPLRKIAALPRNETGKLPRAALLAALGRP</sequence>
<dbReference type="InterPro" id="IPR000873">
    <property type="entry name" value="AMP-dep_synth/lig_dom"/>
</dbReference>
<dbReference type="InterPro" id="IPR045851">
    <property type="entry name" value="AMP-bd_C_sf"/>
</dbReference>
<dbReference type="Proteomes" id="UP000550401">
    <property type="component" value="Unassembled WGS sequence"/>
</dbReference>
<evidence type="ECO:0000259" key="2">
    <source>
        <dbReference type="Pfam" id="PF00501"/>
    </source>
</evidence>
<dbReference type="PROSITE" id="PS00455">
    <property type="entry name" value="AMP_BINDING"/>
    <property type="match status" value="1"/>
</dbReference>
<comment type="caution">
    <text evidence="3">The sequence shown here is derived from an EMBL/GenBank/DDBJ whole genome shotgun (WGS) entry which is preliminary data.</text>
</comment>
<proteinExistence type="predicted"/>